<dbReference type="AlphaFoldDB" id="F2NIV2"/>
<dbReference type="Proteomes" id="UP000000483">
    <property type="component" value="Chromosome"/>
</dbReference>
<name>F2NIV2_DESAR</name>
<accession>F2NIV2</accession>
<dbReference type="eggNOG" id="COG3041">
    <property type="taxonomic scope" value="Bacteria"/>
</dbReference>
<dbReference type="InterPro" id="IPR035093">
    <property type="entry name" value="RelE/ParE_toxin_dom_sf"/>
</dbReference>
<keyword evidence="2" id="KW-1185">Reference proteome</keyword>
<dbReference type="OrthoDB" id="9798691at2"/>
<gene>
    <name evidence="1" type="ordered locus">Desac_2846</name>
</gene>
<dbReference type="EMBL" id="CP002629">
    <property type="protein sequence ID" value="AEB10646.1"/>
    <property type="molecule type" value="Genomic_DNA"/>
</dbReference>
<organism evidence="1 2">
    <name type="scientific">Desulfobacca acetoxidans (strain ATCC 700848 / DSM 11109 / ASRB2)</name>
    <dbReference type="NCBI Taxonomy" id="880072"/>
    <lineage>
        <taxon>Bacteria</taxon>
        <taxon>Pseudomonadati</taxon>
        <taxon>Thermodesulfobacteriota</taxon>
        <taxon>Desulfobaccia</taxon>
        <taxon>Desulfobaccales</taxon>
        <taxon>Desulfobaccaceae</taxon>
        <taxon>Desulfobacca</taxon>
    </lineage>
</organism>
<protein>
    <recommendedName>
        <fullName evidence="3">Type II toxin-antitoxin system mRNA interferase toxin, RelE/StbE family</fullName>
    </recommendedName>
</protein>
<dbReference type="KEGG" id="dao:Desac_2846"/>
<evidence type="ECO:0000313" key="2">
    <source>
        <dbReference type="Proteomes" id="UP000000483"/>
    </source>
</evidence>
<proteinExistence type="predicted"/>
<evidence type="ECO:0008006" key="3">
    <source>
        <dbReference type="Google" id="ProtNLM"/>
    </source>
</evidence>
<dbReference type="RefSeq" id="WP_013707755.1">
    <property type="nucleotide sequence ID" value="NC_015388.1"/>
</dbReference>
<dbReference type="HOGENOM" id="CLU_3009803_0_0_7"/>
<dbReference type="Gene3D" id="3.30.2310.20">
    <property type="entry name" value="RelE-like"/>
    <property type="match status" value="1"/>
</dbReference>
<reference evidence="2" key="2">
    <citation type="submission" date="2011-03" db="EMBL/GenBank/DDBJ databases">
        <title>The complete genome of Desulfobacca acetoxidans DSM 11109.</title>
        <authorList>
            <consortium name="US DOE Joint Genome Institute (JGI-PGF)"/>
            <person name="Lucas S."/>
            <person name="Copeland A."/>
            <person name="Lapidus A."/>
            <person name="Bruce D."/>
            <person name="Goodwin L."/>
            <person name="Pitluck S."/>
            <person name="Peters L."/>
            <person name="Kyrpides N."/>
            <person name="Mavromatis K."/>
            <person name="Ivanova N."/>
            <person name="Ovchinnikova G."/>
            <person name="Teshima H."/>
            <person name="Detter J.C."/>
            <person name="Han C."/>
            <person name="Land M."/>
            <person name="Hauser L."/>
            <person name="Markowitz V."/>
            <person name="Cheng J.-F."/>
            <person name="Hugenholtz P."/>
            <person name="Woyke T."/>
            <person name="Wu D."/>
            <person name="Spring S."/>
            <person name="Schueler E."/>
            <person name="Brambilla E."/>
            <person name="Klenk H.-P."/>
            <person name="Eisen J.A."/>
        </authorList>
    </citation>
    <scope>NUCLEOTIDE SEQUENCE [LARGE SCALE GENOMIC DNA]</scope>
    <source>
        <strain evidence="2">ATCC 700848 / DSM 11109 / ASRB2</strain>
    </source>
</reference>
<dbReference type="SUPFAM" id="SSF143011">
    <property type="entry name" value="RelE-like"/>
    <property type="match status" value="1"/>
</dbReference>
<reference evidence="1 2" key="1">
    <citation type="journal article" date="2011" name="Stand. Genomic Sci.">
        <title>Complete genome sequence of the acetate-degrading sulfate reducer Desulfobacca acetoxidans type strain (ASRB2).</title>
        <authorList>
            <person name="Goker M."/>
            <person name="Teshima H."/>
            <person name="Lapidus A."/>
            <person name="Nolan M."/>
            <person name="Lucas S."/>
            <person name="Hammon N."/>
            <person name="Deshpande S."/>
            <person name="Cheng J.F."/>
            <person name="Tapia R."/>
            <person name="Han C."/>
            <person name="Goodwin L."/>
            <person name="Pitluck S."/>
            <person name="Huntemann M."/>
            <person name="Liolios K."/>
            <person name="Ivanova N."/>
            <person name="Pagani I."/>
            <person name="Mavromatis K."/>
            <person name="Ovchinikova G."/>
            <person name="Pati A."/>
            <person name="Chen A."/>
            <person name="Palaniappan K."/>
            <person name="Land M."/>
            <person name="Hauser L."/>
            <person name="Brambilla E.M."/>
            <person name="Rohde M."/>
            <person name="Spring S."/>
            <person name="Detter J.C."/>
            <person name="Woyke T."/>
            <person name="Bristow J."/>
            <person name="Eisen J.A."/>
            <person name="Markowitz V."/>
            <person name="Hugenholtz P."/>
            <person name="Kyrpides N.C."/>
            <person name="Klenk H.P."/>
        </authorList>
    </citation>
    <scope>NUCLEOTIDE SEQUENCE [LARGE SCALE GENOMIC DNA]</scope>
    <source>
        <strain evidence="2">ATCC 700848 / DSM 11109 / ASRB2</strain>
    </source>
</reference>
<sequence>MINLVWHKSFIRDFKKTRRKYPEITEKLEKALKIFVNDPYHPILGTHKLSGKLKGHYAFGLG</sequence>
<evidence type="ECO:0000313" key="1">
    <source>
        <dbReference type="EMBL" id="AEB10646.1"/>
    </source>
</evidence>